<comment type="caution">
    <text evidence="3">The sequence shown here is derived from an EMBL/GenBank/DDBJ whole genome shotgun (WGS) entry which is preliminary data.</text>
</comment>
<dbReference type="Proteomes" id="UP000813461">
    <property type="component" value="Unassembled WGS sequence"/>
</dbReference>
<sequence length="357" mass="40333">MSQRSIMPAAPDRYTTGEEDPLLPQLPGHYARSSKEGTASAFAAFGFIWTILSFQAFIRWIASPTEFRPAPILGPDEIETWRLVALRVFEALSVGVLFAHLWFCLFVPLFPWLRKFRKVDEEGVLTLDGRHVYGGLVAVFADGFLNCHEYIFMWNAHSINMGVWAKFLPFHNHKSSSRYAESLLWGPPMYVYFCAGFGILGHHLARRIRDRWPSLTNAGLLTIVWVIEVFVDFVIENAAIRITHGYGFAKTYGPLTLFPGKVYQFPIYESVFVGSLGCLFTAMRLKAFDDPEGLSPIEKGYWNWPHRLQGAIRSLAIIGFCAAAVLMLYHLPLNWMGVIGDCHADMPSYMKPGPVEG</sequence>
<feature type="transmembrane region" description="Helical" evidence="2">
    <location>
        <begin position="41"/>
        <end position="62"/>
    </location>
</feature>
<dbReference type="InterPro" id="IPR033459">
    <property type="entry name" value="AveC-like"/>
</dbReference>
<evidence type="ECO:0000256" key="1">
    <source>
        <dbReference type="SAM" id="MobiDB-lite"/>
    </source>
</evidence>
<gene>
    <name evidence="3" type="ORF">FB567DRAFT_620371</name>
</gene>
<accession>A0A8K0R7V5</accession>
<feature type="transmembrane region" description="Helical" evidence="2">
    <location>
        <begin position="183"/>
        <end position="205"/>
    </location>
</feature>
<feature type="transmembrane region" description="Helical" evidence="2">
    <location>
        <begin position="311"/>
        <end position="331"/>
    </location>
</feature>
<dbReference type="Pfam" id="PF17198">
    <property type="entry name" value="AveC_like"/>
    <property type="match status" value="1"/>
</dbReference>
<dbReference type="EMBL" id="JAGMVJ010000008">
    <property type="protein sequence ID" value="KAH7088101.1"/>
    <property type="molecule type" value="Genomic_DNA"/>
</dbReference>
<name>A0A8K0R7V5_9PLEO</name>
<evidence type="ECO:0000313" key="3">
    <source>
        <dbReference type="EMBL" id="KAH7088101.1"/>
    </source>
</evidence>
<organism evidence="3 4">
    <name type="scientific">Paraphoma chrysanthemicola</name>
    <dbReference type="NCBI Taxonomy" id="798071"/>
    <lineage>
        <taxon>Eukaryota</taxon>
        <taxon>Fungi</taxon>
        <taxon>Dikarya</taxon>
        <taxon>Ascomycota</taxon>
        <taxon>Pezizomycotina</taxon>
        <taxon>Dothideomycetes</taxon>
        <taxon>Pleosporomycetidae</taxon>
        <taxon>Pleosporales</taxon>
        <taxon>Pleosporineae</taxon>
        <taxon>Phaeosphaeriaceae</taxon>
        <taxon>Paraphoma</taxon>
    </lineage>
</organism>
<proteinExistence type="predicted"/>
<protein>
    <submittedName>
        <fullName evidence="3">Uncharacterized protein</fullName>
    </submittedName>
</protein>
<keyword evidence="2" id="KW-0472">Membrane</keyword>
<keyword evidence="2" id="KW-1133">Transmembrane helix</keyword>
<evidence type="ECO:0000256" key="2">
    <source>
        <dbReference type="SAM" id="Phobius"/>
    </source>
</evidence>
<feature type="transmembrane region" description="Helical" evidence="2">
    <location>
        <begin position="91"/>
        <end position="113"/>
    </location>
</feature>
<evidence type="ECO:0000313" key="4">
    <source>
        <dbReference type="Proteomes" id="UP000813461"/>
    </source>
</evidence>
<feature type="transmembrane region" description="Helical" evidence="2">
    <location>
        <begin position="217"/>
        <end position="235"/>
    </location>
</feature>
<keyword evidence="2" id="KW-0812">Transmembrane</keyword>
<reference evidence="3" key="1">
    <citation type="journal article" date="2021" name="Nat. Commun.">
        <title>Genetic determinants of endophytism in the Arabidopsis root mycobiome.</title>
        <authorList>
            <person name="Mesny F."/>
            <person name="Miyauchi S."/>
            <person name="Thiergart T."/>
            <person name="Pickel B."/>
            <person name="Atanasova L."/>
            <person name="Karlsson M."/>
            <person name="Huettel B."/>
            <person name="Barry K.W."/>
            <person name="Haridas S."/>
            <person name="Chen C."/>
            <person name="Bauer D."/>
            <person name="Andreopoulos W."/>
            <person name="Pangilinan J."/>
            <person name="LaButti K."/>
            <person name="Riley R."/>
            <person name="Lipzen A."/>
            <person name="Clum A."/>
            <person name="Drula E."/>
            <person name="Henrissat B."/>
            <person name="Kohler A."/>
            <person name="Grigoriev I.V."/>
            <person name="Martin F.M."/>
            <person name="Hacquard S."/>
        </authorList>
    </citation>
    <scope>NUCLEOTIDE SEQUENCE</scope>
    <source>
        <strain evidence="3">MPI-SDFR-AT-0120</strain>
    </source>
</reference>
<dbReference type="AlphaFoldDB" id="A0A8K0R7V5"/>
<feature type="region of interest" description="Disordered" evidence="1">
    <location>
        <begin position="1"/>
        <end position="22"/>
    </location>
</feature>
<keyword evidence="4" id="KW-1185">Reference proteome</keyword>
<dbReference type="OrthoDB" id="5314461at2759"/>